<evidence type="ECO:0000313" key="4">
    <source>
        <dbReference type="Proteomes" id="UP000194420"/>
    </source>
</evidence>
<keyword evidence="4" id="KW-1185">Reference proteome</keyword>
<dbReference type="EMBL" id="FXWG01000001">
    <property type="protein sequence ID" value="SMQ62709.1"/>
    <property type="molecule type" value="Genomic_DNA"/>
</dbReference>
<protein>
    <submittedName>
        <fullName evidence="3">Alginate export</fullName>
    </submittedName>
</protein>
<proteinExistence type="predicted"/>
<reference evidence="4" key="1">
    <citation type="submission" date="2017-04" db="EMBL/GenBank/DDBJ databases">
        <authorList>
            <person name="Varghese N."/>
            <person name="Submissions S."/>
        </authorList>
    </citation>
    <scope>NUCLEOTIDE SEQUENCE [LARGE SCALE GENOMIC DNA]</scope>
</reference>
<dbReference type="InterPro" id="IPR025388">
    <property type="entry name" value="Alginate_export_dom"/>
</dbReference>
<dbReference type="Proteomes" id="UP000194420">
    <property type="component" value="Unassembled WGS sequence"/>
</dbReference>
<keyword evidence="1" id="KW-0732">Signal</keyword>
<dbReference type="Gene3D" id="2.40.160.100">
    <property type="match status" value="1"/>
</dbReference>
<dbReference type="InterPro" id="IPR053728">
    <property type="entry name" value="Alginate_Permeability_Chnl"/>
</dbReference>
<dbReference type="OrthoDB" id="7439590at2"/>
<feature type="signal peptide" evidence="1">
    <location>
        <begin position="1"/>
        <end position="24"/>
    </location>
</feature>
<dbReference type="AlphaFoldDB" id="A0A1Y6EK34"/>
<evidence type="ECO:0000256" key="1">
    <source>
        <dbReference type="SAM" id="SignalP"/>
    </source>
</evidence>
<organism evidence="3 4">
    <name type="scientific">Altererythrobacter xiamenensis</name>
    <dbReference type="NCBI Taxonomy" id="1316679"/>
    <lineage>
        <taxon>Bacteria</taxon>
        <taxon>Pseudomonadati</taxon>
        <taxon>Pseudomonadota</taxon>
        <taxon>Alphaproteobacteria</taxon>
        <taxon>Sphingomonadales</taxon>
        <taxon>Erythrobacteraceae</taxon>
        <taxon>Altererythrobacter</taxon>
    </lineage>
</organism>
<sequence length="463" mass="50612">MKKHAFTAVLSSTAAITLAMPVAAKEGGIPTLQETLGSDDFTISASVRTRYETYDNTFRSGGAEEADLLSIRTIIKAEYDAGPVRIGGQLQDARAYAANDRTPLSTADVNALELVEAYLTAELGDALGAGSNTELTAGRFLLKLGSKRLAASPGFRNTANGFTGVRADWSRKDRGQAATLFYTLPQQRLPSDRSGLLNNAVEWDRESHDLRFWGGIVSSKLAGSAVTMEVYTYRLDEEDSAQRATNNRHLVTPGFRLFSASKKGKLDFEVEAAWQTGTTRTSKAASAPEVDVSAHTIAAEVGYTFDHPANPRIPLVGDIASGDDPEHASYNRFDTLFGIRRGEWGPSSSLYGPLSRNNIRDLGAKFEIKPSKRFDAFVSARAAWLDEKTDSFAKTGIRDATGQSGRYAGEQVEARIRYWLMPDFMQIDIGGALLAKGRFLRSAPNVTDIGDTRYFYADLYFNF</sequence>
<feature type="chain" id="PRO_5012757429" evidence="1">
    <location>
        <begin position="25"/>
        <end position="463"/>
    </location>
</feature>
<evidence type="ECO:0000259" key="2">
    <source>
        <dbReference type="Pfam" id="PF13372"/>
    </source>
</evidence>
<gene>
    <name evidence="3" type="ORF">SAMN06297468_0742</name>
</gene>
<feature type="domain" description="Alginate export" evidence="2">
    <location>
        <begin position="43"/>
        <end position="446"/>
    </location>
</feature>
<dbReference type="RefSeq" id="WP_086436636.1">
    <property type="nucleotide sequence ID" value="NZ_FXWG01000001.1"/>
</dbReference>
<name>A0A1Y6EK34_9SPHN</name>
<accession>A0A1Y6EK34</accession>
<dbReference type="Pfam" id="PF13372">
    <property type="entry name" value="Alginate_exp"/>
    <property type="match status" value="1"/>
</dbReference>
<evidence type="ECO:0000313" key="3">
    <source>
        <dbReference type="EMBL" id="SMQ62709.1"/>
    </source>
</evidence>